<feature type="compositionally biased region" description="Basic and acidic residues" evidence="5">
    <location>
        <begin position="79"/>
        <end position="88"/>
    </location>
</feature>
<dbReference type="InterPro" id="IPR032440">
    <property type="entry name" value="Ribosomal_uS17_N"/>
</dbReference>
<dbReference type="SUPFAM" id="SSF50249">
    <property type="entry name" value="Nucleic acid-binding proteins"/>
    <property type="match status" value="1"/>
</dbReference>
<comment type="similarity">
    <text evidence="1 4">Belongs to the universal ribosomal protein uS17 family.</text>
</comment>
<dbReference type="CDD" id="cd00364">
    <property type="entry name" value="Ribosomal_uS17"/>
    <property type="match status" value="1"/>
</dbReference>
<dbReference type="HOGENOM" id="CLU_085159_0_0_1"/>
<dbReference type="EMBL" id="KK207798">
    <property type="protein sequence ID" value="EZF53962.1"/>
    <property type="molecule type" value="Genomic_DNA"/>
</dbReference>
<dbReference type="InterPro" id="IPR028333">
    <property type="entry name" value="Ribosomal_uS17_arc/euk"/>
</dbReference>
<organism evidence="7">
    <name type="scientific">Trichophyton rubrum CBS 288.86</name>
    <dbReference type="NCBI Taxonomy" id="1215330"/>
    <lineage>
        <taxon>Eukaryota</taxon>
        <taxon>Fungi</taxon>
        <taxon>Dikarya</taxon>
        <taxon>Ascomycota</taxon>
        <taxon>Pezizomycotina</taxon>
        <taxon>Eurotiomycetes</taxon>
        <taxon>Eurotiomycetidae</taxon>
        <taxon>Onygenales</taxon>
        <taxon>Arthrodermataceae</taxon>
        <taxon>Trichophyton</taxon>
    </lineage>
</organism>
<dbReference type="FunFam" id="2.40.50.1000:FF:000001">
    <property type="entry name" value="40S ribosomal protein S11"/>
    <property type="match status" value="1"/>
</dbReference>
<dbReference type="GO" id="GO:0022627">
    <property type="term" value="C:cytosolic small ribosomal subunit"/>
    <property type="evidence" value="ECO:0007669"/>
    <property type="project" value="UniProtKB-ARBA"/>
</dbReference>
<dbReference type="Proteomes" id="UP000023758">
    <property type="component" value="Unassembled WGS sequence"/>
</dbReference>
<dbReference type="PRINTS" id="PR00973">
    <property type="entry name" value="RIBOSOMALS17"/>
</dbReference>
<dbReference type="AlphaFoldDB" id="A0A022W6G9"/>
<evidence type="ECO:0000256" key="2">
    <source>
        <dbReference type="ARBA" id="ARBA00022980"/>
    </source>
</evidence>
<dbReference type="PANTHER" id="PTHR10744">
    <property type="entry name" value="40S RIBOSOMAL PROTEIN S11 FAMILY MEMBER"/>
    <property type="match status" value="1"/>
</dbReference>
<reference evidence="7" key="1">
    <citation type="submission" date="2014-02" db="EMBL/GenBank/DDBJ databases">
        <title>The Genome Sequence of Trichophyton rubrum (morphotype fischeri) CBS 288.86.</title>
        <authorList>
            <consortium name="The Broad Institute Genomics Platform"/>
            <person name="Cuomo C.A."/>
            <person name="White T.C."/>
            <person name="Graser Y."/>
            <person name="Martinez-Rossi N."/>
            <person name="Heitman J."/>
            <person name="Young S.K."/>
            <person name="Zeng Q."/>
            <person name="Gargeya S."/>
            <person name="Abouelleil A."/>
            <person name="Alvarado L."/>
            <person name="Chapman S.B."/>
            <person name="Gainer-Dewar J."/>
            <person name="Goldberg J."/>
            <person name="Griggs A."/>
            <person name="Gujja S."/>
            <person name="Hansen M."/>
            <person name="Howarth C."/>
            <person name="Imamovic A."/>
            <person name="Larimer J."/>
            <person name="Martinez D."/>
            <person name="Murphy C."/>
            <person name="Pearson M.D."/>
            <person name="Persinoti G."/>
            <person name="Poon T."/>
            <person name="Priest M."/>
            <person name="Roberts A.D."/>
            <person name="Saif S."/>
            <person name="Shea T.D."/>
            <person name="Sykes S.N."/>
            <person name="Wortman J."/>
            <person name="Nusbaum C."/>
            <person name="Birren B."/>
        </authorList>
    </citation>
    <scope>NUCLEOTIDE SEQUENCE [LARGE SCALE GENOMIC DNA]</scope>
    <source>
        <strain evidence="7">CBS 288.86</strain>
    </source>
</reference>
<evidence type="ECO:0000256" key="3">
    <source>
        <dbReference type="ARBA" id="ARBA00023274"/>
    </source>
</evidence>
<sequence length="285" mass="32645">MTSQSFSPKPHPVPPSRDVCRCCRPLENELEVALKISYYRIWTSAVNKAKALSQDTLYYIRNGALLSLPHWKLARKNIESQSPKEDSTLSRTFRRTSRTHDDDPSDLSNHSPFTRASRSWNTATMATELTVQSERAFMKQPHIFTNSKVKSKSKSVGKGGRRWYKDVGLGFRTPKTAIEGNYIDKKCPFTGQVSIRGRILTGTVVSTKMHRTLVIRREYLHYIPKYSRYEKRHKNLAAHVSPAFRVEEGDQVTVGQCRPLSKTVRFNVLRVLPRTGKAVKAFQKF</sequence>
<protein>
    <submittedName>
        <fullName evidence="7">40S ribosomal protein S11</fullName>
    </submittedName>
</protein>
<evidence type="ECO:0000256" key="1">
    <source>
        <dbReference type="ARBA" id="ARBA00010254"/>
    </source>
</evidence>
<gene>
    <name evidence="7" type="ORF">H103_03226</name>
</gene>
<dbReference type="GO" id="GO:0003735">
    <property type="term" value="F:structural constituent of ribosome"/>
    <property type="evidence" value="ECO:0007669"/>
    <property type="project" value="InterPro"/>
</dbReference>
<accession>A0A022W6G9</accession>
<dbReference type="InterPro" id="IPR000266">
    <property type="entry name" value="Ribosomal_uS17"/>
</dbReference>
<dbReference type="Pfam" id="PF16205">
    <property type="entry name" value="Ribosomal_S17_N"/>
    <property type="match status" value="1"/>
</dbReference>
<feature type="domain" description="Small ribosomal subunit protein uS17 N-terminal" evidence="6">
    <location>
        <begin position="132"/>
        <end position="200"/>
    </location>
</feature>
<keyword evidence="2 4" id="KW-0689">Ribosomal protein</keyword>
<keyword evidence="3 4" id="KW-0687">Ribonucleoprotein</keyword>
<evidence type="ECO:0000256" key="4">
    <source>
        <dbReference type="RuleBase" id="RU003872"/>
    </source>
</evidence>
<evidence type="ECO:0000259" key="6">
    <source>
        <dbReference type="Pfam" id="PF16205"/>
    </source>
</evidence>
<feature type="region of interest" description="Disordered" evidence="5">
    <location>
        <begin position="79"/>
        <end position="115"/>
    </location>
</feature>
<evidence type="ECO:0000313" key="7">
    <source>
        <dbReference type="EMBL" id="EZF53962.1"/>
    </source>
</evidence>
<name>A0A022W6G9_TRIRU</name>
<dbReference type="InterPro" id="IPR012340">
    <property type="entry name" value="NA-bd_OB-fold"/>
</dbReference>
<dbReference type="PROSITE" id="PS00056">
    <property type="entry name" value="RIBOSOMAL_S17"/>
    <property type="match status" value="1"/>
</dbReference>
<dbReference type="Pfam" id="PF00366">
    <property type="entry name" value="Ribosomal_S17"/>
    <property type="match status" value="1"/>
</dbReference>
<dbReference type="PANTHER" id="PTHR10744:SF9">
    <property type="entry name" value="40S RIBOSOMAL PROTEIN S11-RELATED"/>
    <property type="match status" value="1"/>
</dbReference>
<dbReference type="GO" id="GO:0006412">
    <property type="term" value="P:translation"/>
    <property type="evidence" value="ECO:0007669"/>
    <property type="project" value="InterPro"/>
</dbReference>
<dbReference type="InterPro" id="IPR019979">
    <property type="entry name" value="Ribosomal_uS17_CS"/>
</dbReference>
<proteinExistence type="inferred from homology"/>
<feature type="compositionally biased region" description="Polar residues" evidence="5">
    <location>
        <begin position="106"/>
        <end position="115"/>
    </location>
</feature>
<evidence type="ECO:0000256" key="5">
    <source>
        <dbReference type="SAM" id="MobiDB-lite"/>
    </source>
</evidence>
<dbReference type="OrthoDB" id="10254436at2759"/>
<dbReference type="NCBIfam" id="TIGR03630">
    <property type="entry name" value="uS17_arch"/>
    <property type="match status" value="1"/>
</dbReference>
<dbReference type="Gene3D" id="2.40.50.1000">
    <property type="match status" value="1"/>
</dbReference>